<reference evidence="1 2" key="1">
    <citation type="submission" date="2016-11" db="EMBL/GenBank/DDBJ databases">
        <authorList>
            <person name="Jaros S."/>
            <person name="Januszkiewicz K."/>
            <person name="Wedrychowicz H."/>
        </authorList>
    </citation>
    <scope>NUCLEOTIDE SEQUENCE [LARGE SCALE GENOMIC DNA]</scope>
    <source>
        <strain evidence="1 2">DSM 19022</strain>
    </source>
</reference>
<dbReference type="OrthoDB" id="1797524at2"/>
<dbReference type="Proteomes" id="UP000184442">
    <property type="component" value="Unassembled WGS sequence"/>
</dbReference>
<sequence>MNVCTFIAANCPMDEVRPSKEYLLEINVDEGTIYDGDADDNFFLCKFRDVFDYTDKKYGVCLEWVYYTEGRAKLIQKYISDVLSRTDTVEVWHVWLDYGYYEYDERPIIKKKTLHIDEISPEDIRETDNAVIWENPNSIRPIFNCLKIIK</sequence>
<evidence type="ECO:0000313" key="1">
    <source>
        <dbReference type="EMBL" id="SHJ33044.1"/>
    </source>
</evidence>
<dbReference type="RefSeq" id="WP_073027526.1">
    <property type="nucleotide sequence ID" value="NZ_FQZS01000031.1"/>
</dbReference>
<evidence type="ECO:0000313" key="2">
    <source>
        <dbReference type="Proteomes" id="UP000184442"/>
    </source>
</evidence>
<protein>
    <submittedName>
        <fullName evidence="1">Uncharacterized protein</fullName>
    </submittedName>
</protein>
<organism evidence="1 2">
    <name type="scientific">Lutispora thermophila DSM 19022</name>
    <dbReference type="NCBI Taxonomy" id="1122184"/>
    <lineage>
        <taxon>Bacteria</taxon>
        <taxon>Bacillati</taxon>
        <taxon>Bacillota</taxon>
        <taxon>Clostridia</taxon>
        <taxon>Lutisporales</taxon>
        <taxon>Lutisporaceae</taxon>
        <taxon>Lutispora</taxon>
    </lineage>
</organism>
<dbReference type="EMBL" id="FQZS01000031">
    <property type="protein sequence ID" value="SHJ33044.1"/>
    <property type="molecule type" value="Genomic_DNA"/>
</dbReference>
<accession>A0A1M6IEZ4</accession>
<keyword evidence="2" id="KW-1185">Reference proteome</keyword>
<proteinExistence type="predicted"/>
<dbReference type="AlphaFoldDB" id="A0A1M6IEZ4"/>
<name>A0A1M6IEZ4_9FIRM</name>
<gene>
    <name evidence="1" type="ORF">SAMN02745176_03224</name>
</gene>